<dbReference type="PANTHER" id="PTHR45884">
    <property type="entry name" value="N-ACETYLTRANSFERASE ECO"/>
    <property type="match status" value="1"/>
</dbReference>
<sequence length="166" mass="19243">MVYDIDCMRDKRAHNEYHNRFATTSWFRVTFTQIDNWKKELCFAVVEGGYIFNIKASAKCALKKRLEKVSDRSRVSQDAENESCDQRAVEVHGNLMGVNRMWVHPCVRRKGIAFRLVERARAHFLGYGILPRERVAFSEPTIDGLAFASKYSKEVLVYGFDDVLRA</sequence>
<dbReference type="STRING" id="6265.A0A0B2UYX3"/>
<dbReference type="GO" id="GO:0005634">
    <property type="term" value="C:nucleus"/>
    <property type="evidence" value="ECO:0007669"/>
    <property type="project" value="TreeGrafter"/>
</dbReference>
<gene>
    <name evidence="2" type="primary">ESCO1</name>
    <name evidence="2" type="ORF">Tcan_06558</name>
</gene>
<dbReference type="GO" id="GO:0000785">
    <property type="term" value="C:chromatin"/>
    <property type="evidence" value="ECO:0007669"/>
    <property type="project" value="TreeGrafter"/>
</dbReference>
<dbReference type="EMBL" id="JPKZ01002941">
    <property type="protein sequence ID" value="KHN74247.1"/>
    <property type="molecule type" value="Genomic_DNA"/>
</dbReference>
<keyword evidence="3" id="KW-1185">Reference proteome</keyword>
<dbReference type="PANTHER" id="PTHR45884:SF2">
    <property type="entry name" value="N-ACETYLTRANSFERASE ECO"/>
    <property type="match status" value="1"/>
</dbReference>
<feature type="domain" description="N-acetyltransferase ESCO acetyl-transferase" evidence="1">
    <location>
        <begin position="95"/>
        <end position="154"/>
    </location>
</feature>
<dbReference type="OrthoDB" id="428854at2759"/>
<keyword evidence="2" id="KW-0808">Transferase</keyword>
<organism evidence="2 3">
    <name type="scientific">Toxocara canis</name>
    <name type="common">Canine roundworm</name>
    <dbReference type="NCBI Taxonomy" id="6265"/>
    <lineage>
        <taxon>Eukaryota</taxon>
        <taxon>Metazoa</taxon>
        <taxon>Ecdysozoa</taxon>
        <taxon>Nematoda</taxon>
        <taxon>Chromadorea</taxon>
        <taxon>Rhabditida</taxon>
        <taxon>Spirurina</taxon>
        <taxon>Ascaridomorpha</taxon>
        <taxon>Ascaridoidea</taxon>
        <taxon>Toxocaridae</taxon>
        <taxon>Toxocara</taxon>
    </lineage>
</organism>
<dbReference type="GO" id="GO:0061733">
    <property type="term" value="F:protein-lysine-acetyltransferase activity"/>
    <property type="evidence" value="ECO:0007669"/>
    <property type="project" value="TreeGrafter"/>
</dbReference>
<proteinExistence type="predicted"/>
<evidence type="ECO:0000313" key="2">
    <source>
        <dbReference type="EMBL" id="KHN74247.1"/>
    </source>
</evidence>
<name>A0A0B2UYX3_TOXCA</name>
<dbReference type="GO" id="GO:0007064">
    <property type="term" value="P:mitotic sister chromatid cohesion"/>
    <property type="evidence" value="ECO:0007669"/>
    <property type="project" value="TreeGrafter"/>
</dbReference>
<evidence type="ECO:0000259" key="1">
    <source>
        <dbReference type="Pfam" id="PF13880"/>
    </source>
</evidence>
<accession>A0A0B2UYX3</accession>
<dbReference type="OMA" id="WLRKECH"/>
<dbReference type="AlphaFoldDB" id="A0A0B2UYX3"/>
<evidence type="ECO:0000313" key="3">
    <source>
        <dbReference type="Proteomes" id="UP000031036"/>
    </source>
</evidence>
<dbReference type="Pfam" id="PF13880">
    <property type="entry name" value="Acetyltransf_13"/>
    <property type="match status" value="1"/>
</dbReference>
<dbReference type="Proteomes" id="UP000031036">
    <property type="component" value="Unassembled WGS sequence"/>
</dbReference>
<dbReference type="InterPro" id="IPR028009">
    <property type="entry name" value="ESCO_Acetyltransf_dom"/>
</dbReference>
<comment type="caution">
    <text evidence="2">The sequence shown here is derived from an EMBL/GenBank/DDBJ whole genome shotgun (WGS) entry which is preliminary data.</text>
</comment>
<reference evidence="2 3" key="1">
    <citation type="submission" date="2014-11" db="EMBL/GenBank/DDBJ databases">
        <title>Genetic blueprint of the zoonotic pathogen Toxocara canis.</title>
        <authorList>
            <person name="Zhu X.-Q."/>
            <person name="Korhonen P.K."/>
            <person name="Cai H."/>
            <person name="Young N.D."/>
            <person name="Nejsum P."/>
            <person name="von Samson-Himmelstjerna G."/>
            <person name="Boag P.R."/>
            <person name="Tan P."/>
            <person name="Li Q."/>
            <person name="Min J."/>
            <person name="Yang Y."/>
            <person name="Wang X."/>
            <person name="Fang X."/>
            <person name="Hall R.S."/>
            <person name="Hofmann A."/>
            <person name="Sternberg P.W."/>
            <person name="Jex A.R."/>
            <person name="Gasser R.B."/>
        </authorList>
    </citation>
    <scope>NUCLEOTIDE SEQUENCE [LARGE SCALE GENOMIC DNA]</scope>
    <source>
        <strain evidence="2">PN_DK_2014</strain>
    </source>
</reference>
<protein>
    <submittedName>
        <fullName evidence="2">N-acetyltransferase ESCO1</fullName>
    </submittedName>
</protein>